<evidence type="ECO:0000256" key="3">
    <source>
        <dbReference type="ARBA" id="ARBA00022553"/>
    </source>
</evidence>
<dbReference type="SMART" id="SM00415">
    <property type="entry name" value="HSF"/>
    <property type="match status" value="1"/>
</dbReference>
<evidence type="ECO:0000256" key="2">
    <source>
        <dbReference type="ARBA" id="ARBA00011233"/>
    </source>
</evidence>
<protein>
    <recommendedName>
        <fullName evidence="10">HSF-type DNA-binding domain-containing protein</fullName>
    </recommendedName>
</protein>
<sequence length="321" mass="36959">EARNSFIVWDYIEFSAVVLPKYFKHNNFSSFIRQLNTYGFRKVDPDRYEFANESFLGGQRHLLRTIKRRRHVGLSSQLQGVVGVSGLEGFEDEIGILKRQRRMLLTEVLRLKQQQLDAKEHMVGMQERLLRTEKKQQQIASFLSRVVSNPSILDQFLEGTAKRSALVYGVENRKKQKLTASCSSDNMQDVVTSALGVSDGVGFSSQYQAEELMNIESEMESLFSYGMENDLNNEIGYLKLDTFLEEDAGDENWDYVTEAIWDDLPSKEVINWTKYYSLDIHSRDQVDMKVPVEDLVSPIELELGEDVQDLAGQLNYLDRSH</sequence>
<evidence type="ECO:0000313" key="12">
    <source>
        <dbReference type="Proteomes" id="UP000594263"/>
    </source>
</evidence>
<accession>A0A7N0URL0</accession>
<proteinExistence type="inferred from homology"/>
<dbReference type="Gene3D" id="1.10.10.10">
    <property type="entry name" value="Winged helix-like DNA-binding domain superfamily/Winged helix DNA-binding domain"/>
    <property type="match status" value="1"/>
</dbReference>
<name>A0A7N0URL0_KALFE</name>
<keyword evidence="8" id="KW-0539">Nucleus</keyword>
<keyword evidence="3" id="KW-0597">Phosphoprotein</keyword>
<keyword evidence="5" id="KW-0346">Stress response</keyword>
<keyword evidence="4" id="KW-0805">Transcription regulation</keyword>
<feature type="domain" description="HSF-type DNA-binding" evidence="10">
    <location>
        <begin position="19"/>
        <end position="43"/>
    </location>
</feature>
<dbReference type="Pfam" id="PF00447">
    <property type="entry name" value="HSF_DNA-bind"/>
    <property type="match status" value="1"/>
</dbReference>
<dbReference type="EnsemblPlants" id="Kaladp0081s0271.1.v1.1">
    <property type="protein sequence ID" value="Kaladp0081s0271.1.v1.1"/>
    <property type="gene ID" value="Kaladp0081s0271.v1.1"/>
</dbReference>
<dbReference type="OMA" id="SYGMEND"/>
<keyword evidence="7" id="KW-0804">Transcription</keyword>
<evidence type="ECO:0000313" key="11">
    <source>
        <dbReference type="EnsemblPlants" id="Kaladp0081s0271.1.v1.1"/>
    </source>
</evidence>
<reference evidence="11" key="1">
    <citation type="submission" date="2021-01" db="UniProtKB">
        <authorList>
            <consortium name="EnsemblPlants"/>
        </authorList>
    </citation>
    <scope>IDENTIFICATION</scope>
</reference>
<dbReference type="AlphaFoldDB" id="A0A7N0URL0"/>
<dbReference type="GO" id="GO:0003700">
    <property type="term" value="F:DNA-binding transcription factor activity"/>
    <property type="evidence" value="ECO:0007669"/>
    <property type="project" value="InterPro"/>
</dbReference>
<evidence type="ECO:0000256" key="9">
    <source>
        <dbReference type="RuleBase" id="RU004020"/>
    </source>
</evidence>
<comment type="subcellular location">
    <subcellularLocation>
        <location evidence="1">Nucleus</location>
    </subcellularLocation>
</comment>
<comment type="similarity">
    <text evidence="9">Belongs to the HSF family.</text>
</comment>
<dbReference type="Gramene" id="Kaladp0081s0271.1.v1.1">
    <property type="protein sequence ID" value="Kaladp0081s0271.1.v1.1"/>
    <property type="gene ID" value="Kaladp0081s0271.v1.1"/>
</dbReference>
<dbReference type="InterPro" id="IPR036390">
    <property type="entry name" value="WH_DNA-bd_sf"/>
</dbReference>
<dbReference type="PANTHER" id="PTHR10015:SF322">
    <property type="entry name" value="HEAT STRESS TRANSCRIPTION FACTOR A-7A"/>
    <property type="match status" value="1"/>
</dbReference>
<dbReference type="GO" id="GO:0006357">
    <property type="term" value="P:regulation of transcription by RNA polymerase II"/>
    <property type="evidence" value="ECO:0007669"/>
    <property type="project" value="TreeGrafter"/>
</dbReference>
<organism evidence="11 12">
    <name type="scientific">Kalanchoe fedtschenkoi</name>
    <name type="common">Lavender scallops</name>
    <name type="synonym">South American air plant</name>
    <dbReference type="NCBI Taxonomy" id="63787"/>
    <lineage>
        <taxon>Eukaryota</taxon>
        <taxon>Viridiplantae</taxon>
        <taxon>Streptophyta</taxon>
        <taxon>Embryophyta</taxon>
        <taxon>Tracheophyta</taxon>
        <taxon>Spermatophyta</taxon>
        <taxon>Magnoliopsida</taxon>
        <taxon>eudicotyledons</taxon>
        <taxon>Gunneridae</taxon>
        <taxon>Pentapetalae</taxon>
        <taxon>Saxifragales</taxon>
        <taxon>Crassulaceae</taxon>
        <taxon>Kalanchoe</taxon>
    </lineage>
</organism>
<evidence type="ECO:0000256" key="7">
    <source>
        <dbReference type="ARBA" id="ARBA00023163"/>
    </source>
</evidence>
<dbReference type="FunFam" id="1.10.10.10:FF:000037">
    <property type="entry name" value="Heat stress transcription factor B-4"/>
    <property type="match status" value="1"/>
</dbReference>
<dbReference type="GO" id="GO:0005634">
    <property type="term" value="C:nucleus"/>
    <property type="evidence" value="ECO:0007669"/>
    <property type="project" value="UniProtKB-SubCell"/>
</dbReference>
<dbReference type="SUPFAM" id="SSF46785">
    <property type="entry name" value="Winged helix' DNA-binding domain"/>
    <property type="match status" value="1"/>
</dbReference>
<evidence type="ECO:0000259" key="10">
    <source>
        <dbReference type="PROSITE" id="PS00434"/>
    </source>
</evidence>
<keyword evidence="12" id="KW-1185">Reference proteome</keyword>
<evidence type="ECO:0000256" key="5">
    <source>
        <dbReference type="ARBA" id="ARBA00023016"/>
    </source>
</evidence>
<keyword evidence="6" id="KW-0238">DNA-binding</keyword>
<comment type="subunit">
    <text evidence="2">Homotrimer.</text>
</comment>
<evidence type="ECO:0000256" key="1">
    <source>
        <dbReference type="ARBA" id="ARBA00004123"/>
    </source>
</evidence>
<evidence type="ECO:0000256" key="6">
    <source>
        <dbReference type="ARBA" id="ARBA00023125"/>
    </source>
</evidence>
<dbReference type="InterPro" id="IPR000232">
    <property type="entry name" value="HSF_DNA-bd"/>
</dbReference>
<dbReference type="Proteomes" id="UP000594263">
    <property type="component" value="Unplaced"/>
</dbReference>
<evidence type="ECO:0000256" key="4">
    <source>
        <dbReference type="ARBA" id="ARBA00023015"/>
    </source>
</evidence>
<dbReference type="PROSITE" id="PS00434">
    <property type="entry name" value="HSF_DOMAIN"/>
    <property type="match status" value="1"/>
</dbReference>
<dbReference type="GO" id="GO:0000978">
    <property type="term" value="F:RNA polymerase II cis-regulatory region sequence-specific DNA binding"/>
    <property type="evidence" value="ECO:0007669"/>
    <property type="project" value="TreeGrafter"/>
</dbReference>
<dbReference type="InterPro" id="IPR036388">
    <property type="entry name" value="WH-like_DNA-bd_sf"/>
</dbReference>
<evidence type="ECO:0000256" key="8">
    <source>
        <dbReference type="ARBA" id="ARBA00023242"/>
    </source>
</evidence>
<dbReference type="PRINTS" id="PR00056">
    <property type="entry name" value="HSFDOMAIN"/>
</dbReference>
<dbReference type="PANTHER" id="PTHR10015">
    <property type="entry name" value="HEAT SHOCK TRANSCRIPTION FACTOR"/>
    <property type="match status" value="1"/>
</dbReference>
<dbReference type="GO" id="GO:0034605">
    <property type="term" value="P:cellular response to heat"/>
    <property type="evidence" value="ECO:0007669"/>
    <property type="project" value="TreeGrafter"/>
</dbReference>